<dbReference type="Gene3D" id="3.30.390.10">
    <property type="entry name" value="Enolase-like, N-terminal domain"/>
    <property type="match status" value="1"/>
</dbReference>
<dbReference type="Pfam" id="PF13378">
    <property type="entry name" value="MR_MLE_C"/>
    <property type="match status" value="1"/>
</dbReference>
<evidence type="ECO:0000259" key="4">
    <source>
        <dbReference type="SMART" id="SM00922"/>
    </source>
</evidence>
<dbReference type="InterPro" id="IPR013342">
    <property type="entry name" value="Mandelate_racemase_C"/>
</dbReference>
<dbReference type="EMBL" id="JAEKNR010000066">
    <property type="protein sequence ID" value="MBJ7597538.1"/>
    <property type="molecule type" value="Genomic_DNA"/>
</dbReference>
<feature type="domain" description="Mandelate racemase/muconate lactonizing enzyme C-terminal" evidence="4">
    <location>
        <begin position="130"/>
        <end position="237"/>
    </location>
</feature>
<dbReference type="InterPro" id="IPR029017">
    <property type="entry name" value="Enolase-like_N"/>
</dbReference>
<dbReference type="AlphaFoldDB" id="A0A934K6G4"/>
<keyword evidence="2" id="KW-0479">Metal-binding</keyword>
<dbReference type="RefSeq" id="WP_338199846.1">
    <property type="nucleotide sequence ID" value="NZ_JAEKNR010000066.1"/>
</dbReference>
<dbReference type="SUPFAM" id="SSF51604">
    <property type="entry name" value="Enolase C-terminal domain-like"/>
    <property type="match status" value="1"/>
</dbReference>
<dbReference type="GO" id="GO:0000287">
    <property type="term" value="F:magnesium ion binding"/>
    <property type="evidence" value="ECO:0007669"/>
    <property type="project" value="TreeGrafter"/>
</dbReference>
<dbReference type="InterPro" id="IPR046945">
    <property type="entry name" value="RHMD-like"/>
</dbReference>
<accession>A0A934K6G4</accession>
<sequence length="369" mass="40708">MRIAGVETRRYLVPLDPPFTAAWDPVPRDRLDETLTIVHSDEGLCGFASGGSLPDRALLEKLLVGTDPLRTEVVREICETVDFHGSRPWTVEVATWDLAGQILQQPLWKLLGGRSDRLYAYASSGERVDPAERVRRVLALRESGVRAVKIRFHHEDWHRDLEVLEQVRAAVGSTMEIMVDANQGWRMAGDRRPLWDVATATACARQLERLDVYWLEEPLRTDDVDGYALLRGRTAIRLAAGEMVRGMHEARDLIIRGGVDVVQPDAVLSGGIGGCLRIAMLADLCGRAFSPHTWTNGLGLVANLHLALATSTSPFLEVPFDPPAWSAERRDWLLPDPIQIAGDGTISAPPGPGLGVTPDLDALERYRVA</sequence>
<dbReference type="GO" id="GO:0016836">
    <property type="term" value="F:hydro-lyase activity"/>
    <property type="evidence" value="ECO:0007669"/>
    <property type="project" value="TreeGrafter"/>
</dbReference>
<dbReference type="CDD" id="cd03316">
    <property type="entry name" value="MR_like"/>
    <property type="match status" value="1"/>
</dbReference>
<dbReference type="Gene3D" id="3.20.20.120">
    <property type="entry name" value="Enolase-like C-terminal domain"/>
    <property type="match status" value="1"/>
</dbReference>
<protein>
    <submittedName>
        <fullName evidence="5">Mandelate racemase/muconate lactonizing enzyme family protein</fullName>
    </submittedName>
</protein>
<evidence type="ECO:0000256" key="3">
    <source>
        <dbReference type="ARBA" id="ARBA00022842"/>
    </source>
</evidence>
<evidence type="ECO:0000313" key="6">
    <source>
        <dbReference type="Proteomes" id="UP000612893"/>
    </source>
</evidence>
<dbReference type="SMART" id="SM00922">
    <property type="entry name" value="MR_MLE"/>
    <property type="match status" value="1"/>
</dbReference>
<name>A0A934K6G4_9BACT</name>
<dbReference type="SFLD" id="SFLDG00179">
    <property type="entry name" value="mandelate_racemase"/>
    <property type="match status" value="1"/>
</dbReference>
<evidence type="ECO:0000256" key="2">
    <source>
        <dbReference type="ARBA" id="ARBA00022723"/>
    </source>
</evidence>
<dbReference type="InterPro" id="IPR029065">
    <property type="entry name" value="Enolase_C-like"/>
</dbReference>
<dbReference type="SFLD" id="SFLDS00001">
    <property type="entry name" value="Enolase"/>
    <property type="match status" value="1"/>
</dbReference>
<dbReference type="GO" id="GO:0016052">
    <property type="term" value="P:carbohydrate catabolic process"/>
    <property type="evidence" value="ECO:0007669"/>
    <property type="project" value="TreeGrafter"/>
</dbReference>
<comment type="caution">
    <text evidence="5">The sequence shown here is derived from an EMBL/GenBank/DDBJ whole genome shotgun (WGS) entry which is preliminary data.</text>
</comment>
<dbReference type="PANTHER" id="PTHR13794">
    <property type="entry name" value="ENOLASE SUPERFAMILY, MANDELATE RACEMASE"/>
    <property type="match status" value="1"/>
</dbReference>
<dbReference type="Proteomes" id="UP000612893">
    <property type="component" value="Unassembled WGS sequence"/>
</dbReference>
<dbReference type="SUPFAM" id="SSF54826">
    <property type="entry name" value="Enolase N-terminal domain-like"/>
    <property type="match status" value="1"/>
</dbReference>
<comment type="cofactor">
    <cofactor evidence="1">
        <name>Mg(2+)</name>
        <dbReference type="ChEBI" id="CHEBI:18420"/>
    </cofactor>
</comment>
<organism evidence="5 6">
    <name type="scientific">Candidatus Nephthysia bennettiae</name>
    <dbReference type="NCBI Taxonomy" id="3127016"/>
    <lineage>
        <taxon>Bacteria</taxon>
        <taxon>Bacillati</taxon>
        <taxon>Candidatus Dormiibacterota</taxon>
        <taxon>Candidatus Dormibacteria</taxon>
        <taxon>Candidatus Dormibacterales</taxon>
        <taxon>Candidatus Dormibacteraceae</taxon>
        <taxon>Candidatus Nephthysia</taxon>
    </lineage>
</organism>
<dbReference type="PANTHER" id="PTHR13794:SF58">
    <property type="entry name" value="MITOCHONDRIAL ENOLASE SUPERFAMILY MEMBER 1"/>
    <property type="match status" value="1"/>
</dbReference>
<dbReference type="InterPro" id="IPR036849">
    <property type="entry name" value="Enolase-like_C_sf"/>
</dbReference>
<reference evidence="5" key="1">
    <citation type="submission" date="2020-10" db="EMBL/GenBank/DDBJ databases">
        <title>Ca. Dormibacterota MAGs.</title>
        <authorList>
            <person name="Montgomery K."/>
        </authorList>
    </citation>
    <scope>NUCLEOTIDE SEQUENCE [LARGE SCALE GENOMIC DNA]</scope>
    <source>
        <strain evidence="5">SC8812_S17_10</strain>
    </source>
</reference>
<evidence type="ECO:0000256" key="1">
    <source>
        <dbReference type="ARBA" id="ARBA00001946"/>
    </source>
</evidence>
<evidence type="ECO:0000313" key="5">
    <source>
        <dbReference type="EMBL" id="MBJ7597538.1"/>
    </source>
</evidence>
<keyword evidence="6" id="KW-1185">Reference proteome</keyword>
<proteinExistence type="predicted"/>
<gene>
    <name evidence="5" type="ORF">JF922_05570</name>
</gene>
<keyword evidence="3" id="KW-0460">Magnesium</keyword>